<name>A0A552X0L9_9GAMM</name>
<dbReference type="Proteomes" id="UP000320359">
    <property type="component" value="Unassembled WGS sequence"/>
</dbReference>
<keyword evidence="3" id="KW-1185">Reference proteome</keyword>
<dbReference type="InterPro" id="IPR038670">
    <property type="entry name" value="HslJ-like_sf"/>
</dbReference>
<accession>A0A552X0L9</accession>
<dbReference type="OrthoDB" id="5348860at2"/>
<dbReference type="InterPro" id="IPR053147">
    <property type="entry name" value="Hsp_HslJ-like"/>
</dbReference>
<dbReference type="EMBL" id="VJWL01000003">
    <property type="protein sequence ID" value="TRW48429.1"/>
    <property type="molecule type" value="Genomic_DNA"/>
</dbReference>
<dbReference type="PANTHER" id="PTHR35535">
    <property type="entry name" value="HEAT SHOCK PROTEIN HSLJ"/>
    <property type="match status" value="1"/>
</dbReference>
<evidence type="ECO:0000313" key="2">
    <source>
        <dbReference type="EMBL" id="TRW48429.1"/>
    </source>
</evidence>
<sequence length="255" mass="28332">MQIKAMNQYVRGVMALGMLMGIVGCASVPEESEPEVVEPVVLEDAGELQMQARGNEPFWMADIYHAQVHYEFMGESRNIEIIADTIVQNDQQTMVFADDRGSISLWVSICHDTMTGMPYPYVAELNTGERVVAGCAGHTDTLIANSQWHIVAINDDAVPDNVSMTLNFGDDGRLYGQSGCNRYFGRYTLTGEGVRFSQMGLTRMACEEPRMQLESRYINALGDVILFDFDAHDNLVLHTAAGDKLFTSSLPRETK</sequence>
<comment type="caution">
    <text evidence="2">The sequence shown here is derived from an EMBL/GenBank/DDBJ whole genome shotgun (WGS) entry which is preliminary data.</text>
</comment>
<organism evidence="2 3">
    <name type="scientific">Aliidiomarina halalkaliphila</name>
    <dbReference type="NCBI Taxonomy" id="2593535"/>
    <lineage>
        <taxon>Bacteria</taxon>
        <taxon>Pseudomonadati</taxon>
        <taxon>Pseudomonadota</taxon>
        <taxon>Gammaproteobacteria</taxon>
        <taxon>Alteromonadales</taxon>
        <taxon>Idiomarinaceae</taxon>
        <taxon>Aliidiomarina</taxon>
    </lineage>
</organism>
<reference evidence="2 3" key="1">
    <citation type="submission" date="2019-07" db="EMBL/GenBank/DDBJ databases">
        <authorList>
            <person name="Yang M."/>
            <person name="Zhao D."/>
            <person name="Xiang H."/>
        </authorList>
    </citation>
    <scope>NUCLEOTIDE SEQUENCE [LARGE SCALE GENOMIC DNA]</scope>
    <source>
        <strain evidence="2 3">IM1326</strain>
    </source>
</reference>
<dbReference type="AlphaFoldDB" id="A0A552X0L9"/>
<proteinExistence type="predicted"/>
<dbReference type="PROSITE" id="PS51257">
    <property type="entry name" value="PROKAR_LIPOPROTEIN"/>
    <property type="match status" value="1"/>
</dbReference>
<evidence type="ECO:0000259" key="1">
    <source>
        <dbReference type="Pfam" id="PF03724"/>
    </source>
</evidence>
<dbReference type="PANTHER" id="PTHR35535:SF1">
    <property type="entry name" value="HEAT SHOCK PROTEIN HSLJ"/>
    <property type="match status" value="1"/>
</dbReference>
<gene>
    <name evidence="2" type="ORF">FM042_09670</name>
</gene>
<protein>
    <submittedName>
        <fullName evidence="2">META domain-containing protein</fullName>
    </submittedName>
</protein>
<dbReference type="Pfam" id="PF03724">
    <property type="entry name" value="META"/>
    <property type="match status" value="1"/>
</dbReference>
<feature type="domain" description="DUF306" evidence="1">
    <location>
        <begin position="143"/>
        <end position="246"/>
    </location>
</feature>
<dbReference type="RefSeq" id="WP_143236221.1">
    <property type="nucleotide sequence ID" value="NZ_VJWL01000003.1"/>
</dbReference>
<dbReference type="InterPro" id="IPR005184">
    <property type="entry name" value="DUF306_Meta_HslJ"/>
</dbReference>
<dbReference type="Gene3D" id="2.40.128.270">
    <property type="match status" value="1"/>
</dbReference>
<evidence type="ECO:0000313" key="3">
    <source>
        <dbReference type="Proteomes" id="UP000320359"/>
    </source>
</evidence>